<proteinExistence type="predicted"/>
<dbReference type="AlphaFoldDB" id="D0L520"/>
<dbReference type="eggNOG" id="ENOG5031W19">
    <property type="taxonomic scope" value="Bacteria"/>
</dbReference>
<keyword evidence="3" id="KW-1185">Reference proteome</keyword>
<evidence type="ECO:0000256" key="1">
    <source>
        <dbReference type="SAM" id="MobiDB-lite"/>
    </source>
</evidence>
<dbReference type="KEGG" id="gbr:Gbro_1164"/>
<reference evidence="3" key="1">
    <citation type="submission" date="2009-10" db="EMBL/GenBank/DDBJ databases">
        <title>The complete chromosome of Gordonia bronchialis DSM 43247.</title>
        <authorList>
            <consortium name="US DOE Joint Genome Institute (JGI-PGF)"/>
            <person name="Lucas S."/>
            <person name="Copeland A."/>
            <person name="Lapidus A."/>
            <person name="Glavina del Rio T."/>
            <person name="Dalin E."/>
            <person name="Tice H."/>
            <person name="Bruce D."/>
            <person name="Goodwin L."/>
            <person name="Pitluck S."/>
            <person name="Kyrpides N."/>
            <person name="Mavromatis K."/>
            <person name="Ivanova N."/>
            <person name="Ovchinnikova G."/>
            <person name="Saunders E."/>
            <person name="Brettin T."/>
            <person name="Detter J.C."/>
            <person name="Han C."/>
            <person name="Larimer F."/>
            <person name="Land M."/>
            <person name="Hauser L."/>
            <person name="Markowitz V."/>
            <person name="Cheng J.-F."/>
            <person name="Hugenholtz P."/>
            <person name="Woyke T."/>
            <person name="Wu D."/>
            <person name="Jando M."/>
            <person name="Schneider S."/>
            <person name="Goeker M."/>
            <person name="Klenk H.-P."/>
            <person name="Eisen J.A."/>
        </authorList>
    </citation>
    <scope>NUCLEOTIDE SEQUENCE [LARGE SCALE GENOMIC DNA]</scope>
    <source>
        <strain evidence="3">ATCC 25592 / DSM 43247 / BCRC 13721 / JCM 3198 / KCTC 3076 / NBRC 16047 / NCTC 10667</strain>
    </source>
</reference>
<reference evidence="2 3" key="2">
    <citation type="journal article" date="2010" name="Stand. Genomic Sci.">
        <title>Complete genome sequence of Gordonia bronchialis type strain (3410).</title>
        <authorList>
            <person name="Ivanova N."/>
            <person name="Sikorski J."/>
            <person name="Jando M."/>
            <person name="Lapidus A."/>
            <person name="Nolan M."/>
            <person name="Lucas S."/>
            <person name="Del Rio T.G."/>
            <person name="Tice H."/>
            <person name="Copeland A."/>
            <person name="Cheng J.F."/>
            <person name="Chen F."/>
            <person name="Bruce D."/>
            <person name="Goodwin L."/>
            <person name="Pitluck S."/>
            <person name="Mavromatis K."/>
            <person name="Ovchinnikova G."/>
            <person name="Pati A."/>
            <person name="Chen A."/>
            <person name="Palaniappan K."/>
            <person name="Land M."/>
            <person name="Hauser L."/>
            <person name="Chang Y.J."/>
            <person name="Jeffries C.D."/>
            <person name="Chain P."/>
            <person name="Saunders E."/>
            <person name="Han C."/>
            <person name="Detter J.C."/>
            <person name="Brettin T."/>
            <person name="Rohde M."/>
            <person name="Goker M."/>
            <person name="Bristow J."/>
            <person name="Eisen J.A."/>
            <person name="Markowitz V."/>
            <person name="Hugenholtz P."/>
            <person name="Klenk H.P."/>
            <person name="Kyrpides N.C."/>
        </authorList>
    </citation>
    <scope>NUCLEOTIDE SEQUENCE [LARGE SCALE GENOMIC DNA]</scope>
    <source>
        <strain evidence="3">ATCC 25592 / DSM 43247 / BCRC 13721 / JCM 3198 / KCTC 3076 / NBRC 16047 / NCTC 10667</strain>
    </source>
</reference>
<evidence type="ECO:0000313" key="2">
    <source>
        <dbReference type="EMBL" id="ACY20472.1"/>
    </source>
</evidence>
<feature type="region of interest" description="Disordered" evidence="1">
    <location>
        <begin position="170"/>
        <end position="195"/>
    </location>
</feature>
<organism evidence="2 3">
    <name type="scientific">Gordonia bronchialis (strain ATCC 25592 / DSM 43247 / BCRC 13721 / JCM 3198 / KCTC 3076 / NBRC 16047 / NCTC 10667)</name>
    <name type="common">Rhodococcus bronchialis</name>
    <dbReference type="NCBI Taxonomy" id="526226"/>
    <lineage>
        <taxon>Bacteria</taxon>
        <taxon>Bacillati</taxon>
        <taxon>Actinomycetota</taxon>
        <taxon>Actinomycetes</taxon>
        <taxon>Mycobacteriales</taxon>
        <taxon>Gordoniaceae</taxon>
        <taxon>Gordonia</taxon>
    </lineage>
</organism>
<dbReference type="HOGENOM" id="CLU_1394612_0_0_11"/>
<name>D0L520_GORB4</name>
<accession>D0L520</accession>
<evidence type="ECO:0000313" key="3">
    <source>
        <dbReference type="Proteomes" id="UP000001219"/>
    </source>
</evidence>
<dbReference type="Proteomes" id="UP000001219">
    <property type="component" value="Chromosome"/>
</dbReference>
<protein>
    <submittedName>
        <fullName evidence="2">Uncharacterized protein</fullName>
    </submittedName>
</protein>
<dbReference type="EMBL" id="CP001802">
    <property type="protein sequence ID" value="ACY20472.1"/>
    <property type="molecule type" value="Genomic_DNA"/>
</dbReference>
<gene>
    <name evidence="2" type="ordered locus">Gbro_1164</name>
</gene>
<sequence length="195" mass="21313">MGHFHRILLAVVVGMVVAVLGAGPIGAGPASSSAYWDKRPDFSSQYSTTPCRTVNPNIIDMPFSAWLNVDQRLPAQRGRIDVRVIVSTTAWGYDSHLTLGWRNLSSHKSGARRSVIHVRNGGSLQPDTHFRDLTTRTRPSAAHRHCTQCECAVDDPDHLLGRIRGPMIGESRHCGGGTNSHRSAEDRVPGNDVEC</sequence>